<evidence type="ECO:0000256" key="8">
    <source>
        <dbReference type="ARBA" id="ARBA00023306"/>
    </source>
</evidence>
<evidence type="ECO:0000313" key="13">
    <source>
        <dbReference type="EMBL" id="OGE73623.1"/>
    </source>
</evidence>
<evidence type="ECO:0000256" key="3">
    <source>
        <dbReference type="ARBA" id="ARBA00022676"/>
    </source>
</evidence>
<dbReference type="PANTHER" id="PTHR21015:SF22">
    <property type="entry name" value="GLYCOSYLTRANSFERASE"/>
    <property type="match status" value="1"/>
</dbReference>
<feature type="binding site" evidence="10">
    <location>
        <position position="174"/>
    </location>
    <ligand>
        <name>UDP-N-acetyl-alpha-D-glucosamine</name>
        <dbReference type="ChEBI" id="CHEBI:57705"/>
    </ligand>
</feature>
<dbReference type="Gene3D" id="3.40.50.2000">
    <property type="entry name" value="Glycogen Phosphorylase B"/>
    <property type="match status" value="2"/>
</dbReference>
<keyword evidence="3 10" id="KW-0328">Glycosyltransferase</keyword>
<keyword evidence="9 10" id="KW-0961">Cell wall biogenesis/degradation</keyword>
<dbReference type="GO" id="GO:0005975">
    <property type="term" value="P:carbohydrate metabolic process"/>
    <property type="evidence" value="ECO:0007669"/>
    <property type="project" value="InterPro"/>
</dbReference>
<sequence>MKILLAGGGSGGPVSPVLAVAMEIKNQHPKVQFLFVGTRKGPERTMVEQAGIKFKTVPAARWRRFLSVKNLFAPFIFVGGLSKAYSIINKFKPDVFFSAGGFVAVPLAWVCYLKKIPIYIHQQDAAIGLANKLIAPLASEITTAFEQTAKEFHSGSGLFNKNWHPAIWVGNPVRPDLFDSKVDAKKHFNLHDELPILLILGGATGAAQINNLIEAILPDLVTAHQIIHQTGSGKNRIKFKHQNYHPYELIPFEPYAAILKAAHLVIARAGLSTIAELSALSKVAIIIPMPQTHQEENAKILMDAHAAVVLNAKEAIPANLKQILNSLKFNAKRGEAMGSNISHLIPKDASKRIAAIITKQ</sequence>
<dbReference type="InterPro" id="IPR006009">
    <property type="entry name" value="GlcNAc_MurG"/>
</dbReference>
<evidence type="ECO:0000256" key="6">
    <source>
        <dbReference type="ARBA" id="ARBA00022984"/>
    </source>
</evidence>
<dbReference type="InterPro" id="IPR007235">
    <property type="entry name" value="Glyco_trans_28_C"/>
</dbReference>
<comment type="subcellular location">
    <subcellularLocation>
        <location evidence="10">Cell membrane</location>
        <topology evidence="10">Peripheral membrane protein</topology>
        <orientation evidence="10">Cytoplasmic side</orientation>
    </subcellularLocation>
</comment>
<dbReference type="GO" id="GO:0009252">
    <property type="term" value="P:peptidoglycan biosynthetic process"/>
    <property type="evidence" value="ECO:0007669"/>
    <property type="project" value="UniProtKB-UniRule"/>
</dbReference>
<dbReference type="GO" id="GO:0005886">
    <property type="term" value="C:plasma membrane"/>
    <property type="evidence" value="ECO:0007669"/>
    <property type="project" value="UniProtKB-SubCell"/>
</dbReference>
<dbReference type="GO" id="GO:0051301">
    <property type="term" value="P:cell division"/>
    <property type="evidence" value="ECO:0007669"/>
    <property type="project" value="UniProtKB-KW"/>
</dbReference>
<keyword evidence="8 10" id="KW-0131">Cell cycle</keyword>
<proteinExistence type="inferred from homology"/>
<dbReference type="UniPathway" id="UPA00219"/>
<comment type="similarity">
    <text evidence="10">Belongs to the glycosyltransferase 28 family. MurG subfamily.</text>
</comment>
<dbReference type="HAMAP" id="MF_00033">
    <property type="entry name" value="MurG"/>
    <property type="match status" value="1"/>
</dbReference>
<evidence type="ECO:0000256" key="2">
    <source>
        <dbReference type="ARBA" id="ARBA00022618"/>
    </source>
</evidence>
<gene>
    <name evidence="10" type="primary">murG</name>
    <name evidence="13" type="ORF">A2717_03225</name>
</gene>
<organism evidence="13 14">
    <name type="scientific">Candidatus Doudnabacteria bacterium RIFCSPHIGHO2_01_FULL_41_86</name>
    <dbReference type="NCBI Taxonomy" id="1817821"/>
    <lineage>
        <taxon>Bacteria</taxon>
        <taxon>Candidatus Doudnaibacteriota</taxon>
    </lineage>
</organism>
<evidence type="ECO:0000256" key="10">
    <source>
        <dbReference type="HAMAP-Rule" id="MF_00033"/>
    </source>
</evidence>
<dbReference type="EMBL" id="MFEH01000005">
    <property type="protein sequence ID" value="OGE73623.1"/>
    <property type="molecule type" value="Genomic_DNA"/>
</dbReference>
<dbReference type="PANTHER" id="PTHR21015">
    <property type="entry name" value="UDP-N-ACETYLGLUCOSAMINE--N-ACETYLMURAMYL-(PENTAPEPTIDE) PYROPHOSPHORYL-UNDECAPRENOL N-ACETYLGLUCOSAMINE TRANSFERASE 1"/>
    <property type="match status" value="1"/>
</dbReference>
<evidence type="ECO:0000256" key="5">
    <source>
        <dbReference type="ARBA" id="ARBA00022960"/>
    </source>
</evidence>
<keyword evidence="5 10" id="KW-0133">Cell shape</keyword>
<dbReference type="InterPro" id="IPR004276">
    <property type="entry name" value="GlycoTrans_28_N"/>
</dbReference>
<evidence type="ECO:0000256" key="9">
    <source>
        <dbReference type="ARBA" id="ARBA00023316"/>
    </source>
</evidence>
<evidence type="ECO:0000256" key="4">
    <source>
        <dbReference type="ARBA" id="ARBA00022679"/>
    </source>
</evidence>
<comment type="function">
    <text evidence="10">Cell wall formation. Catalyzes the transfer of a GlcNAc subunit on undecaprenyl-pyrophosphoryl-MurNAc-pentapeptide (lipid intermediate I) to form undecaprenyl-pyrophosphoryl-MurNAc-(pentapeptide)GlcNAc (lipid intermediate II).</text>
</comment>
<dbReference type="Pfam" id="PF04101">
    <property type="entry name" value="Glyco_tran_28_C"/>
    <property type="match status" value="1"/>
</dbReference>
<evidence type="ECO:0000259" key="12">
    <source>
        <dbReference type="Pfam" id="PF04101"/>
    </source>
</evidence>
<name>A0A1F5N7R1_9BACT</name>
<reference evidence="13 14" key="1">
    <citation type="journal article" date="2016" name="Nat. Commun.">
        <title>Thousands of microbial genomes shed light on interconnected biogeochemical processes in an aquifer system.</title>
        <authorList>
            <person name="Anantharaman K."/>
            <person name="Brown C.T."/>
            <person name="Hug L.A."/>
            <person name="Sharon I."/>
            <person name="Castelle C.J."/>
            <person name="Probst A.J."/>
            <person name="Thomas B.C."/>
            <person name="Singh A."/>
            <person name="Wilkins M.J."/>
            <person name="Karaoz U."/>
            <person name="Brodie E.L."/>
            <person name="Williams K.H."/>
            <person name="Hubbard S.S."/>
            <person name="Banfield J.F."/>
        </authorList>
    </citation>
    <scope>NUCLEOTIDE SEQUENCE [LARGE SCALE GENOMIC DNA]</scope>
</reference>
<dbReference type="STRING" id="1817821.A2717_03225"/>
<evidence type="ECO:0000256" key="1">
    <source>
        <dbReference type="ARBA" id="ARBA00022475"/>
    </source>
</evidence>
<evidence type="ECO:0000313" key="14">
    <source>
        <dbReference type="Proteomes" id="UP000177610"/>
    </source>
</evidence>
<comment type="pathway">
    <text evidence="10">Cell wall biogenesis; peptidoglycan biosynthesis.</text>
</comment>
<dbReference type="Pfam" id="PF03033">
    <property type="entry name" value="Glyco_transf_28"/>
    <property type="match status" value="1"/>
</dbReference>
<dbReference type="AlphaFoldDB" id="A0A1F5N7R1"/>
<feature type="binding site" evidence="10">
    <location>
        <position position="294"/>
    </location>
    <ligand>
        <name>UDP-N-acetyl-alpha-D-glucosamine</name>
        <dbReference type="ChEBI" id="CHEBI:57705"/>
    </ligand>
</feature>
<dbReference type="GO" id="GO:0051991">
    <property type="term" value="F:UDP-N-acetyl-D-glucosamine:N-acetylmuramoyl-L-alanyl-D-glutamyl-meso-2,6-diaminopimelyl-D-alanyl-D-alanine-diphosphoundecaprenol 4-beta-N-acetylglucosaminlytransferase activity"/>
    <property type="evidence" value="ECO:0007669"/>
    <property type="project" value="RHEA"/>
</dbReference>
<feature type="binding site" evidence="10">
    <location>
        <begin position="10"/>
        <end position="12"/>
    </location>
    <ligand>
        <name>UDP-N-acetyl-alpha-D-glucosamine</name>
        <dbReference type="ChEBI" id="CHEBI:57705"/>
    </ligand>
</feature>
<keyword evidence="2 10" id="KW-0132">Cell division</keyword>
<keyword evidence="1 10" id="KW-1003">Cell membrane</keyword>
<comment type="caution">
    <text evidence="10">Lacks conserved residue(s) required for the propagation of feature annotation.</text>
</comment>
<keyword evidence="4 10" id="KW-0808">Transferase</keyword>
<dbReference type="GO" id="GO:0050511">
    <property type="term" value="F:undecaprenyldiphospho-muramoylpentapeptide beta-N-acetylglucosaminyltransferase activity"/>
    <property type="evidence" value="ECO:0007669"/>
    <property type="project" value="UniProtKB-UniRule"/>
</dbReference>
<comment type="catalytic activity">
    <reaction evidence="10">
        <text>di-trans,octa-cis-undecaprenyl diphospho-N-acetyl-alpha-D-muramoyl-L-alanyl-D-glutamyl-meso-2,6-diaminopimeloyl-D-alanyl-D-alanine + UDP-N-acetyl-alpha-D-glucosamine = di-trans,octa-cis-undecaprenyl diphospho-[N-acetyl-alpha-D-glucosaminyl-(1-&gt;4)]-N-acetyl-alpha-D-muramoyl-L-alanyl-D-glutamyl-meso-2,6-diaminopimeloyl-D-alanyl-D-alanine + UDP + H(+)</text>
        <dbReference type="Rhea" id="RHEA:31227"/>
        <dbReference type="ChEBI" id="CHEBI:15378"/>
        <dbReference type="ChEBI" id="CHEBI:57705"/>
        <dbReference type="ChEBI" id="CHEBI:58223"/>
        <dbReference type="ChEBI" id="CHEBI:61387"/>
        <dbReference type="ChEBI" id="CHEBI:61388"/>
        <dbReference type="EC" id="2.4.1.227"/>
    </reaction>
</comment>
<dbReference type="CDD" id="cd03785">
    <property type="entry name" value="GT28_MurG"/>
    <property type="match status" value="1"/>
</dbReference>
<dbReference type="Proteomes" id="UP000177610">
    <property type="component" value="Unassembled WGS sequence"/>
</dbReference>
<feature type="domain" description="Glycosyltransferase family 28 N-terminal" evidence="11">
    <location>
        <begin position="3"/>
        <end position="141"/>
    </location>
</feature>
<accession>A0A1F5N7R1</accession>
<keyword evidence="7 10" id="KW-0472">Membrane</keyword>
<dbReference type="GO" id="GO:0071555">
    <property type="term" value="P:cell wall organization"/>
    <property type="evidence" value="ECO:0007669"/>
    <property type="project" value="UniProtKB-KW"/>
</dbReference>
<protein>
    <recommendedName>
        <fullName evidence="10">UDP-N-acetylglucosamine--N-acetylmuramyl-(pentapeptide) pyrophosphoryl-undecaprenol N-acetylglucosamine transferase</fullName>
        <ecNumber evidence="10">2.4.1.227</ecNumber>
    </recommendedName>
    <alternativeName>
        <fullName evidence="10">Undecaprenyl-PP-MurNAc-pentapeptide-UDPGlcNAc GlcNAc transferase</fullName>
    </alternativeName>
</protein>
<evidence type="ECO:0000259" key="11">
    <source>
        <dbReference type="Pfam" id="PF03033"/>
    </source>
</evidence>
<comment type="caution">
    <text evidence="13">The sequence shown here is derived from an EMBL/GenBank/DDBJ whole genome shotgun (WGS) entry which is preliminary data.</text>
</comment>
<evidence type="ECO:0000256" key="7">
    <source>
        <dbReference type="ARBA" id="ARBA00023136"/>
    </source>
</evidence>
<dbReference type="SUPFAM" id="SSF53756">
    <property type="entry name" value="UDP-Glycosyltransferase/glycogen phosphorylase"/>
    <property type="match status" value="1"/>
</dbReference>
<dbReference type="GO" id="GO:0008360">
    <property type="term" value="P:regulation of cell shape"/>
    <property type="evidence" value="ECO:0007669"/>
    <property type="project" value="UniProtKB-KW"/>
</dbReference>
<feature type="domain" description="Glycosyl transferase family 28 C-terminal" evidence="12">
    <location>
        <begin position="197"/>
        <end position="352"/>
    </location>
</feature>
<keyword evidence="6 10" id="KW-0573">Peptidoglycan synthesis</keyword>
<dbReference type="EC" id="2.4.1.227" evidence="10"/>